<keyword evidence="3" id="KW-1185">Reference proteome</keyword>
<evidence type="ECO:0000313" key="2">
    <source>
        <dbReference type="EnsemblPlants" id="cds.evm.model.09.771"/>
    </source>
</evidence>
<dbReference type="Proteomes" id="UP000596661">
    <property type="component" value="Chromosome 9"/>
</dbReference>
<organism evidence="2 3">
    <name type="scientific">Cannabis sativa</name>
    <name type="common">Hemp</name>
    <name type="synonym">Marijuana</name>
    <dbReference type="NCBI Taxonomy" id="3483"/>
    <lineage>
        <taxon>Eukaryota</taxon>
        <taxon>Viridiplantae</taxon>
        <taxon>Streptophyta</taxon>
        <taxon>Embryophyta</taxon>
        <taxon>Tracheophyta</taxon>
        <taxon>Spermatophyta</taxon>
        <taxon>Magnoliopsida</taxon>
        <taxon>eudicotyledons</taxon>
        <taxon>Gunneridae</taxon>
        <taxon>Pentapetalae</taxon>
        <taxon>rosids</taxon>
        <taxon>fabids</taxon>
        <taxon>Rosales</taxon>
        <taxon>Cannabaceae</taxon>
        <taxon>Cannabis</taxon>
    </lineage>
</organism>
<feature type="compositionally biased region" description="Low complexity" evidence="1">
    <location>
        <begin position="73"/>
        <end position="83"/>
    </location>
</feature>
<protein>
    <submittedName>
        <fullName evidence="2">Uncharacterized protein</fullName>
    </submittedName>
</protein>
<feature type="compositionally biased region" description="Basic and acidic residues" evidence="1">
    <location>
        <begin position="84"/>
        <end position="100"/>
    </location>
</feature>
<proteinExistence type="predicted"/>
<name>A0A803QHB4_CANSA</name>
<sequence length="120" mass="13493">MANHTQNDRSHPDETTHRPGKEPMDSQRPPTSRTTRSRTNHGGSSQNPEERNEETNSTTGYVPRSEDAYDPTRSVQDEASSSSEHSRSRGHSRLERHTGGGDRPQSYADLDLRVILIKRA</sequence>
<dbReference type="EMBL" id="UZAU01000736">
    <property type="status" value="NOT_ANNOTATED_CDS"/>
    <property type="molecule type" value="Genomic_DNA"/>
</dbReference>
<evidence type="ECO:0000256" key="1">
    <source>
        <dbReference type="SAM" id="MobiDB-lite"/>
    </source>
</evidence>
<feature type="region of interest" description="Disordered" evidence="1">
    <location>
        <begin position="1"/>
        <end position="108"/>
    </location>
</feature>
<dbReference type="Gramene" id="evm.model.09.771">
    <property type="protein sequence ID" value="cds.evm.model.09.771"/>
    <property type="gene ID" value="evm.TU.09.771"/>
</dbReference>
<accession>A0A803QHB4</accession>
<dbReference type="EnsemblPlants" id="evm.model.09.771">
    <property type="protein sequence ID" value="cds.evm.model.09.771"/>
    <property type="gene ID" value="evm.TU.09.771"/>
</dbReference>
<reference evidence="2" key="2">
    <citation type="submission" date="2021-03" db="UniProtKB">
        <authorList>
            <consortium name="EnsemblPlants"/>
        </authorList>
    </citation>
    <scope>IDENTIFICATION</scope>
</reference>
<feature type="compositionally biased region" description="Basic and acidic residues" evidence="1">
    <location>
        <begin position="1"/>
        <end position="25"/>
    </location>
</feature>
<reference evidence="2" key="1">
    <citation type="submission" date="2018-11" db="EMBL/GenBank/DDBJ databases">
        <authorList>
            <person name="Grassa J C."/>
        </authorList>
    </citation>
    <scope>NUCLEOTIDE SEQUENCE [LARGE SCALE GENOMIC DNA]</scope>
</reference>
<dbReference type="AlphaFoldDB" id="A0A803QHB4"/>
<evidence type="ECO:0000313" key="3">
    <source>
        <dbReference type="Proteomes" id="UP000596661"/>
    </source>
</evidence>